<name>A0A914HD61_GLORO</name>
<dbReference type="PANTHER" id="PTHR37446:SF1">
    <property type="entry name" value="CLAUDIN"/>
    <property type="match status" value="1"/>
</dbReference>
<feature type="transmembrane region" description="Helical" evidence="1">
    <location>
        <begin position="103"/>
        <end position="124"/>
    </location>
</feature>
<dbReference type="Gene3D" id="1.20.140.150">
    <property type="match status" value="1"/>
</dbReference>
<accession>A0A914HD61</accession>
<organism evidence="2 3">
    <name type="scientific">Globodera rostochiensis</name>
    <name type="common">Golden nematode worm</name>
    <name type="synonym">Heterodera rostochiensis</name>
    <dbReference type="NCBI Taxonomy" id="31243"/>
    <lineage>
        <taxon>Eukaryota</taxon>
        <taxon>Metazoa</taxon>
        <taxon>Ecdysozoa</taxon>
        <taxon>Nematoda</taxon>
        <taxon>Chromadorea</taxon>
        <taxon>Rhabditida</taxon>
        <taxon>Tylenchina</taxon>
        <taxon>Tylenchomorpha</taxon>
        <taxon>Tylenchoidea</taxon>
        <taxon>Heteroderidae</taxon>
        <taxon>Heteroderinae</taxon>
        <taxon>Globodera</taxon>
    </lineage>
</organism>
<evidence type="ECO:0000256" key="1">
    <source>
        <dbReference type="SAM" id="Phobius"/>
    </source>
</evidence>
<proteinExistence type="predicted"/>
<dbReference type="Proteomes" id="UP000887572">
    <property type="component" value="Unplaced"/>
</dbReference>
<feature type="transmembrane region" description="Helical" evidence="1">
    <location>
        <begin position="6"/>
        <end position="27"/>
    </location>
</feature>
<dbReference type="AlphaFoldDB" id="A0A914HD61"/>
<dbReference type="WBParaSite" id="Gr19_v10_g16413.t2">
    <property type="protein sequence ID" value="Gr19_v10_g16413.t2"/>
    <property type="gene ID" value="Gr19_v10_g16413"/>
</dbReference>
<dbReference type="PANTHER" id="PTHR37446">
    <property type="entry name" value="CLAUDIN-LIKE IN CAENORHABDITIS"/>
    <property type="match status" value="1"/>
</dbReference>
<sequence length="241" mass="26461">MCLSRLGQIIYGGLALVTIALISVSMFTDGWRKLKSSNTTGVVKDFADNPTVNMGLMFCKGSTMGVNSSSSSENEPVQQANNQQQLVEMCKQWFLNKPDWEKIVVGAMIVALALACLAFIWNLVTFCACCCHSHNQQYIPMMKEKQFDSTGEFRNFIDKLETDGNHVGHSFYMGCGAAIVAFANSIVGALMPDKIIKFKAETIVSIADLSVLFHGIKYCPFVGLLALLPLYNGIGSYKVQI</sequence>
<protein>
    <submittedName>
        <fullName evidence="3">Uncharacterized protein</fullName>
    </submittedName>
</protein>
<keyword evidence="1" id="KW-1133">Transmembrane helix</keyword>
<keyword evidence="2" id="KW-1185">Reference proteome</keyword>
<keyword evidence="1" id="KW-0812">Transmembrane</keyword>
<evidence type="ECO:0000313" key="2">
    <source>
        <dbReference type="Proteomes" id="UP000887572"/>
    </source>
</evidence>
<evidence type="ECO:0000313" key="3">
    <source>
        <dbReference type="WBParaSite" id="Gr19_v10_g16413.t2"/>
    </source>
</evidence>
<keyword evidence="1" id="KW-0472">Membrane</keyword>
<reference evidence="3" key="1">
    <citation type="submission" date="2022-11" db="UniProtKB">
        <authorList>
            <consortium name="WormBaseParasite"/>
        </authorList>
    </citation>
    <scope>IDENTIFICATION</scope>
</reference>